<dbReference type="PANTHER" id="PTHR33217">
    <property type="entry name" value="TRANSPOSASE FOR INSERTION SEQUENCE ELEMENT IS1081"/>
    <property type="match status" value="1"/>
</dbReference>
<organism evidence="7 8">
    <name type="scientific">Collinsella stercoris DSM 13279</name>
    <dbReference type="NCBI Taxonomy" id="445975"/>
    <lineage>
        <taxon>Bacteria</taxon>
        <taxon>Bacillati</taxon>
        <taxon>Actinomycetota</taxon>
        <taxon>Coriobacteriia</taxon>
        <taxon>Coriobacteriales</taxon>
        <taxon>Coriobacteriaceae</taxon>
        <taxon>Collinsella</taxon>
    </lineage>
</organism>
<name>B6GD20_9ACTN</name>
<comment type="caution">
    <text evidence="7">The sequence shown here is derived from an EMBL/GenBank/DDBJ whole genome shotgun (WGS) entry which is preliminary data.</text>
</comment>
<dbReference type="AlphaFoldDB" id="B6GD20"/>
<keyword evidence="3 6" id="KW-0815">Transposition</keyword>
<gene>
    <name evidence="7" type="ORF">COLSTE_01998</name>
</gene>
<feature type="non-terminal residue" evidence="7">
    <location>
        <position position="212"/>
    </location>
</feature>
<dbReference type="STRING" id="445975.COLSTE_01998"/>
<dbReference type="Pfam" id="PF00872">
    <property type="entry name" value="Transposase_mut"/>
    <property type="match status" value="1"/>
</dbReference>
<dbReference type="GO" id="GO:0003677">
    <property type="term" value="F:DNA binding"/>
    <property type="evidence" value="ECO:0007669"/>
    <property type="project" value="UniProtKB-UniRule"/>
</dbReference>
<keyword evidence="4 6" id="KW-0238">DNA-binding</keyword>
<evidence type="ECO:0000256" key="3">
    <source>
        <dbReference type="ARBA" id="ARBA00022578"/>
    </source>
</evidence>
<evidence type="ECO:0000256" key="1">
    <source>
        <dbReference type="ARBA" id="ARBA00002190"/>
    </source>
</evidence>
<dbReference type="InterPro" id="IPR001207">
    <property type="entry name" value="Transposase_mutator"/>
</dbReference>
<evidence type="ECO:0000313" key="8">
    <source>
        <dbReference type="Proteomes" id="UP000003560"/>
    </source>
</evidence>
<accession>B6GD20</accession>
<dbReference type="PANTHER" id="PTHR33217:SF7">
    <property type="entry name" value="TRANSPOSASE FOR INSERTION SEQUENCE ELEMENT IS1081"/>
    <property type="match status" value="1"/>
</dbReference>
<evidence type="ECO:0000256" key="6">
    <source>
        <dbReference type="RuleBase" id="RU365089"/>
    </source>
</evidence>
<dbReference type="HOGENOM" id="CLU_036805_8_3_11"/>
<evidence type="ECO:0000256" key="2">
    <source>
        <dbReference type="ARBA" id="ARBA00010961"/>
    </source>
</evidence>
<comment type="function">
    <text evidence="1 6">Required for the transposition of the insertion element.</text>
</comment>
<dbReference type="Proteomes" id="UP000003560">
    <property type="component" value="Unassembled WGS sequence"/>
</dbReference>
<dbReference type="RefSeq" id="WP_006721627.1">
    <property type="nucleotide sequence ID" value="NZ_DS995476.1"/>
</dbReference>
<keyword evidence="6" id="KW-0814">Transposable element</keyword>
<proteinExistence type="inferred from homology"/>
<dbReference type="GO" id="GO:0004803">
    <property type="term" value="F:transposase activity"/>
    <property type="evidence" value="ECO:0007669"/>
    <property type="project" value="UniProtKB-UniRule"/>
</dbReference>
<evidence type="ECO:0000313" key="7">
    <source>
        <dbReference type="EMBL" id="EEA89800.1"/>
    </source>
</evidence>
<dbReference type="eggNOG" id="COG3328">
    <property type="taxonomic scope" value="Bacteria"/>
</dbReference>
<sequence>MDTSRQLPTHGDGLLDMRELARTLLESMVNELMDAQADMLCEDGANARNGYRERGLATPVGDITLRIPKLRAGTYFPEGIIERCSRADRAVAAAVAESWANGVSTRKMERIAREMGMERLSRDQVSAMCRSLDAEVGELASRDLGGIEVPYLFLDATYVKCRRDGRVRSTAVVTAIGVGSDGVRRMLGIAAIDTETYAGWLGFLRGLRERGL</sequence>
<protein>
    <recommendedName>
        <fullName evidence="6">Mutator family transposase</fullName>
    </recommendedName>
</protein>
<evidence type="ECO:0000256" key="5">
    <source>
        <dbReference type="ARBA" id="ARBA00023172"/>
    </source>
</evidence>
<reference evidence="7" key="2">
    <citation type="submission" date="2008-10" db="EMBL/GenBank/DDBJ databases">
        <authorList>
            <person name="Fulton L."/>
            <person name="Clifton S."/>
            <person name="Fulton B."/>
            <person name="Xu J."/>
            <person name="Minx P."/>
            <person name="Pepin K.H."/>
            <person name="Johnson M."/>
            <person name="Thiruvilangam P."/>
            <person name="Bhonagiri V."/>
            <person name="Nash W.E."/>
            <person name="Mardis E.R."/>
            <person name="Wilson R.K."/>
        </authorList>
    </citation>
    <scope>NUCLEOTIDE SEQUENCE [LARGE SCALE GENOMIC DNA]</scope>
    <source>
        <strain evidence="7">DSM 13279</strain>
    </source>
</reference>
<dbReference type="EMBL" id="ABXJ01000118">
    <property type="protein sequence ID" value="EEA89800.1"/>
    <property type="molecule type" value="Genomic_DNA"/>
</dbReference>
<reference evidence="7" key="1">
    <citation type="submission" date="2008-10" db="EMBL/GenBank/DDBJ databases">
        <title>Draft genome sequence of Collinsella stercoris (DSM 13279).</title>
        <authorList>
            <person name="Sudarsanam P."/>
            <person name="Ley R."/>
            <person name="Guruge J."/>
            <person name="Turnbaugh P.J."/>
            <person name="Mahowald M."/>
            <person name="Liep D."/>
            <person name="Gordon J."/>
        </authorList>
    </citation>
    <scope>NUCLEOTIDE SEQUENCE [LARGE SCALE GENOMIC DNA]</scope>
    <source>
        <strain evidence="7">DSM 13279</strain>
    </source>
</reference>
<evidence type="ECO:0000256" key="4">
    <source>
        <dbReference type="ARBA" id="ARBA00023125"/>
    </source>
</evidence>
<keyword evidence="8" id="KW-1185">Reference proteome</keyword>
<comment type="similarity">
    <text evidence="2 6">Belongs to the transposase mutator family.</text>
</comment>
<dbReference type="GO" id="GO:0006313">
    <property type="term" value="P:DNA transposition"/>
    <property type="evidence" value="ECO:0007669"/>
    <property type="project" value="UniProtKB-UniRule"/>
</dbReference>
<keyword evidence="5 6" id="KW-0233">DNA recombination</keyword>